<reference evidence="2" key="1">
    <citation type="submission" date="2020-02" db="EMBL/GenBank/DDBJ databases">
        <authorList>
            <person name="Meier V. D."/>
        </authorList>
    </citation>
    <scope>NUCLEOTIDE SEQUENCE</scope>
    <source>
        <strain evidence="2">AVDCRST_MAG93</strain>
    </source>
</reference>
<dbReference type="EMBL" id="CADCTR010002114">
    <property type="protein sequence ID" value="CAA9332938.1"/>
    <property type="molecule type" value="Genomic_DNA"/>
</dbReference>
<sequence>MDPYTLKAGEGWTYHYGINHTIKAGELQPGRGAAFMEYTTRKGEEPPDHTHATEDEMFYVLDGELTFHCGGKSFEVGNGGFVYLPQGMEHGYTIRSDGPVRLLVVTFPTRTSGEGWGGYSADVEGQGELVAEPHM</sequence>
<dbReference type="InterPro" id="IPR014710">
    <property type="entry name" value="RmlC-like_jellyroll"/>
</dbReference>
<name>A0A6J4LGZ0_9CHLR</name>
<gene>
    <name evidence="2" type="ORF">AVDCRST_MAG93-6282</name>
</gene>
<dbReference type="PANTHER" id="PTHR36440">
    <property type="entry name" value="PUTATIVE (AFU_ORTHOLOGUE AFUA_8G07350)-RELATED"/>
    <property type="match status" value="1"/>
</dbReference>
<dbReference type="PANTHER" id="PTHR36440:SF1">
    <property type="entry name" value="PUTATIVE (AFU_ORTHOLOGUE AFUA_8G07350)-RELATED"/>
    <property type="match status" value="1"/>
</dbReference>
<protein>
    <recommendedName>
        <fullName evidence="1">Cupin type-2 domain-containing protein</fullName>
    </recommendedName>
</protein>
<dbReference type="Gene3D" id="2.60.120.10">
    <property type="entry name" value="Jelly Rolls"/>
    <property type="match status" value="1"/>
</dbReference>
<dbReference type="Pfam" id="PF07883">
    <property type="entry name" value="Cupin_2"/>
    <property type="match status" value="1"/>
</dbReference>
<proteinExistence type="predicted"/>
<organism evidence="2">
    <name type="scientific">uncultured Chloroflexia bacterium</name>
    <dbReference type="NCBI Taxonomy" id="1672391"/>
    <lineage>
        <taxon>Bacteria</taxon>
        <taxon>Bacillati</taxon>
        <taxon>Chloroflexota</taxon>
        <taxon>Chloroflexia</taxon>
        <taxon>environmental samples</taxon>
    </lineage>
</organism>
<evidence type="ECO:0000259" key="1">
    <source>
        <dbReference type="Pfam" id="PF07883"/>
    </source>
</evidence>
<accession>A0A6J4LGZ0</accession>
<dbReference type="SUPFAM" id="SSF51182">
    <property type="entry name" value="RmlC-like cupins"/>
    <property type="match status" value="1"/>
</dbReference>
<evidence type="ECO:0000313" key="2">
    <source>
        <dbReference type="EMBL" id="CAA9332938.1"/>
    </source>
</evidence>
<feature type="domain" description="Cupin type-2" evidence="1">
    <location>
        <begin position="39"/>
        <end position="105"/>
    </location>
</feature>
<dbReference type="AlphaFoldDB" id="A0A6J4LGZ0"/>
<dbReference type="InterPro" id="IPR053146">
    <property type="entry name" value="QDO-like"/>
</dbReference>
<dbReference type="InterPro" id="IPR011051">
    <property type="entry name" value="RmlC_Cupin_sf"/>
</dbReference>
<dbReference type="InterPro" id="IPR013096">
    <property type="entry name" value="Cupin_2"/>
</dbReference>